<evidence type="ECO:0000313" key="1">
    <source>
        <dbReference type="EMBL" id="QHT38777.1"/>
    </source>
</evidence>
<organism evidence="1">
    <name type="scientific">viral metagenome</name>
    <dbReference type="NCBI Taxonomy" id="1070528"/>
    <lineage>
        <taxon>unclassified sequences</taxon>
        <taxon>metagenomes</taxon>
        <taxon>organismal metagenomes</taxon>
    </lineage>
</organism>
<dbReference type="AlphaFoldDB" id="A0A6C0FA90"/>
<name>A0A6C0FA90_9ZZZZ</name>
<dbReference type="Gene3D" id="3.40.50.11350">
    <property type="match status" value="1"/>
</dbReference>
<reference evidence="1" key="1">
    <citation type="journal article" date="2020" name="Nature">
        <title>Giant virus diversity and host interactions through global metagenomics.</title>
        <authorList>
            <person name="Schulz F."/>
            <person name="Roux S."/>
            <person name="Paez-Espino D."/>
            <person name="Jungbluth S."/>
            <person name="Walsh D.A."/>
            <person name="Denef V.J."/>
            <person name="McMahon K.D."/>
            <person name="Konstantinidis K.T."/>
            <person name="Eloe-Fadrosh E.A."/>
            <person name="Kyrpides N.C."/>
            <person name="Woyke T."/>
        </authorList>
    </citation>
    <scope>NUCLEOTIDE SEQUENCE</scope>
    <source>
        <strain evidence="1">GVMAG-S-ERX556106-38</strain>
    </source>
</reference>
<proteinExistence type="predicted"/>
<dbReference type="EMBL" id="MN738834">
    <property type="protein sequence ID" value="QHT38777.1"/>
    <property type="molecule type" value="Genomic_DNA"/>
</dbReference>
<sequence length="565" mass="66024">MADFSQLEIYDELEDMSLLRNKSTDSYYVHMKNTNKLIDRPSLIENACQRYDMGDRHVCGYTCPVSHYNSIKNNIKIQEYIHNHLSIKLKLKEFITVHWSFADNEKTRVYPDSMMIGESPWVTYLKTGDTSGLEDFFYACRKTGSFPEDYWYDFKLFDKLIESIKQKGYDITYGNNTDKNNDFTKDYEIKGGNGPVVVSRNGFIADGQHRMAALYYIYGPDYEVELVPYIENNKCDYTRFILKSSIPPPIKCSNGDPQTPCILPLQKTFYIYVRSGLNNKLIPLLSLLRIARKENAIIKCYWGEDAYAHATLTFFQEMFLPIERIEFISKKQFIKAFFNKNNSIYNKEASDRDRNEIIYDPTRTIEGDSVFYKIVHCISYKDDAIVGKYVPYPKVKFSSSSFIDELRDVFKDLRLHTTLDEGIQNTIDVILSKEYVVGIHLRSTDGGFTDVPKNDIIQFIDNLFIEHPNYNVYISCDTFEMEKKIRDKFGDKILFHGCVNGYVIGNTYEDKFNRFTLGTYNAACEMFLLSKCNEFYGTPGSSFSFTTWLLRDEKEMKYWCDNPWK</sequence>
<protein>
    <submittedName>
        <fullName evidence="1">Uncharacterized protein</fullName>
    </submittedName>
</protein>
<accession>A0A6C0FA90</accession>